<dbReference type="PANTHER" id="PTHR41771">
    <property type="entry name" value="MEMBRANE PROTEIN-RELATED"/>
    <property type="match status" value="1"/>
</dbReference>
<feature type="transmembrane region" description="Helical" evidence="1">
    <location>
        <begin position="211"/>
        <end position="232"/>
    </location>
</feature>
<feature type="transmembrane region" description="Helical" evidence="1">
    <location>
        <begin position="28"/>
        <end position="51"/>
    </location>
</feature>
<keyword evidence="1" id="KW-0812">Transmembrane</keyword>
<dbReference type="EMBL" id="FNTV01000001">
    <property type="protein sequence ID" value="SEE59656.1"/>
    <property type="molecule type" value="Genomic_DNA"/>
</dbReference>
<protein>
    <submittedName>
        <fullName evidence="2">YibE/F-like protein</fullName>
    </submittedName>
</protein>
<feature type="transmembrane region" description="Helical" evidence="1">
    <location>
        <begin position="340"/>
        <end position="362"/>
    </location>
</feature>
<dbReference type="PANTHER" id="PTHR41771:SF1">
    <property type="entry name" value="MEMBRANE PROTEIN"/>
    <property type="match status" value="1"/>
</dbReference>
<evidence type="ECO:0000313" key="3">
    <source>
        <dbReference type="Proteomes" id="UP000182725"/>
    </source>
</evidence>
<feature type="transmembrane region" description="Helical" evidence="1">
    <location>
        <begin position="161"/>
        <end position="178"/>
    </location>
</feature>
<feature type="transmembrane region" description="Helical" evidence="1">
    <location>
        <begin position="382"/>
        <end position="404"/>
    </location>
</feature>
<evidence type="ECO:0000256" key="1">
    <source>
        <dbReference type="SAM" id="Phobius"/>
    </source>
</evidence>
<feature type="transmembrane region" description="Helical" evidence="1">
    <location>
        <begin position="278"/>
        <end position="299"/>
    </location>
</feature>
<feature type="transmembrane region" description="Helical" evidence="1">
    <location>
        <begin position="185"/>
        <end position="205"/>
    </location>
</feature>
<organism evidence="2 3">
    <name type="scientific">Arthrobacter alpinus</name>
    <dbReference type="NCBI Taxonomy" id="656366"/>
    <lineage>
        <taxon>Bacteria</taxon>
        <taxon>Bacillati</taxon>
        <taxon>Actinomycetota</taxon>
        <taxon>Actinomycetes</taxon>
        <taxon>Micrococcales</taxon>
        <taxon>Micrococcaceae</taxon>
        <taxon>Arthrobacter</taxon>
    </lineage>
</organism>
<keyword evidence="1" id="KW-1133">Transmembrane helix</keyword>
<accession>A0A1H5K479</accession>
<dbReference type="Proteomes" id="UP000182725">
    <property type="component" value="Unassembled WGS sequence"/>
</dbReference>
<dbReference type="Pfam" id="PF07907">
    <property type="entry name" value="YibE_F"/>
    <property type="match status" value="1"/>
</dbReference>
<proteinExistence type="predicted"/>
<evidence type="ECO:0000313" key="2">
    <source>
        <dbReference type="EMBL" id="SEE59656.1"/>
    </source>
</evidence>
<dbReference type="RefSeq" id="WP_074711425.1">
    <property type="nucleotide sequence ID" value="NZ_FNTV01000001.1"/>
</dbReference>
<name>A0A1H5K479_9MICC</name>
<reference evidence="2 3" key="1">
    <citation type="submission" date="2016-10" db="EMBL/GenBank/DDBJ databases">
        <authorList>
            <person name="de Groot N.N."/>
        </authorList>
    </citation>
    <scope>NUCLEOTIDE SEQUENCE [LARGE SCALE GENOMIC DNA]</scope>
    <source>
        <strain evidence="2 3">DSM 22274</strain>
    </source>
</reference>
<sequence length="429" mass="44228">MGHSHSHGEDTPLTRPELRRRKALRRRAVVLLSWILVPLAVLTVVAMAVMWPSADSGKAAAANPYSAAPGASIVTGSVQRTASEDCSLNAGGVAGTSCFIAYTAVEGGADVPVVVSPDIEASRPVRAGDTISYLDLSKLAGVTGADNTGAKYVFMDFVRTFPMGVLALLYAVVVVAVARWRGLRAMVGLGGAFAVLAWFILPALAQGQPPLMIALVGSSAIMFGVLYFAHGFSVRTSTALLGTLFGLGVTAGLAAWSVDAAALTGTTGHNAYQLANMTNGMSLSGMILCGLVISGLGVLNDVTITQSSAVWELHELAPHTSARELFSSAMRIGRDHIASTVYTIAFAYAGSALPVLLMVSLFQQPLLTALTGAELAEEIVHILVGSIGLVLAIPVTTAVAVAVVKATGKSPSAQPVHSEAPDSKVLDPA</sequence>
<dbReference type="InterPro" id="IPR012507">
    <property type="entry name" value="YibE_F"/>
</dbReference>
<dbReference type="AlphaFoldDB" id="A0A1H5K479"/>
<keyword evidence="1" id="KW-0472">Membrane</keyword>
<feature type="transmembrane region" description="Helical" evidence="1">
    <location>
        <begin position="239"/>
        <end position="258"/>
    </location>
</feature>
<gene>
    <name evidence="2" type="ORF">SAMN04489740_1869</name>
</gene>